<gene>
    <name evidence="2" type="ORF">R3P38DRAFT_3575208</name>
</gene>
<dbReference type="Gene3D" id="3.40.630.30">
    <property type="match status" value="1"/>
</dbReference>
<name>A0AAW0AM02_9AGAR</name>
<feature type="domain" description="N-acetyltransferase" evidence="1">
    <location>
        <begin position="76"/>
        <end position="226"/>
    </location>
</feature>
<evidence type="ECO:0000313" key="3">
    <source>
        <dbReference type="Proteomes" id="UP001362999"/>
    </source>
</evidence>
<dbReference type="Proteomes" id="UP001362999">
    <property type="component" value="Unassembled WGS sequence"/>
</dbReference>
<dbReference type="InterPro" id="IPR016181">
    <property type="entry name" value="Acyl_CoA_acyltransferase"/>
</dbReference>
<dbReference type="SUPFAM" id="SSF55729">
    <property type="entry name" value="Acyl-CoA N-acyltransferases (Nat)"/>
    <property type="match status" value="1"/>
</dbReference>
<reference evidence="2 3" key="1">
    <citation type="journal article" date="2024" name="J Genomics">
        <title>Draft genome sequencing and assembly of Favolaschia claudopus CIRM-BRFM 2984 isolated from oak limbs.</title>
        <authorList>
            <person name="Navarro D."/>
            <person name="Drula E."/>
            <person name="Chaduli D."/>
            <person name="Cazenave R."/>
            <person name="Ahrendt S."/>
            <person name="Wang J."/>
            <person name="Lipzen A."/>
            <person name="Daum C."/>
            <person name="Barry K."/>
            <person name="Grigoriev I.V."/>
            <person name="Favel A."/>
            <person name="Rosso M.N."/>
            <person name="Martin F."/>
        </authorList>
    </citation>
    <scope>NUCLEOTIDE SEQUENCE [LARGE SCALE GENOMIC DNA]</scope>
    <source>
        <strain evidence="2 3">CIRM-BRFM 2984</strain>
    </source>
</reference>
<dbReference type="GO" id="GO:0016747">
    <property type="term" value="F:acyltransferase activity, transferring groups other than amino-acyl groups"/>
    <property type="evidence" value="ECO:0007669"/>
    <property type="project" value="InterPro"/>
</dbReference>
<dbReference type="PROSITE" id="PS51186">
    <property type="entry name" value="GNAT"/>
    <property type="match status" value="1"/>
</dbReference>
<dbReference type="PANTHER" id="PTHR42791">
    <property type="entry name" value="GNAT FAMILY ACETYLTRANSFERASE"/>
    <property type="match status" value="1"/>
</dbReference>
<dbReference type="InterPro" id="IPR052523">
    <property type="entry name" value="Trichothecene_AcTrans"/>
</dbReference>
<dbReference type="AlphaFoldDB" id="A0AAW0AM02"/>
<organism evidence="2 3">
    <name type="scientific">Favolaschia claudopus</name>
    <dbReference type="NCBI Taxonomy" id="2862362"/>
    <lineage>
        <taxon>Eukaryota</taxon>
        <taxon>Fungi</taxon>
        <taxon>Dikarya</taxon>
        <taxon>Basidiomycota</taxon>
        <taxon>Agaricomycotina</taxon>
        <taxon>Agaricomycetes</taxon>
        <taxon>Agaricomycetidae</taxon>
        <taxon>Agaricales</taxon>
        <taxon>Marasmiineae</taxon>
        <taxon>Mycenaceae</taxon>
        <taxon>Favolaschia</taxon>
    </lineage>
</organism>
<comment type="caution">
    <text evidence="2">The sequence shown here is derived from an EMBL/GenBank/DDBJ whole genome shotgun (WGS) entry which is preliminary data.</text>
</comment>
<protein>
    <submittedName>
        <fullName evidence="2">N-acetyltransferase domain-containing protein</fullName>
    </submittedName>
</protein>
<sequence>MSRFRIRKIDPSPASGPSELKNLPEMRDIEKVLVQAFSEDTFAAVVTGHDPQIPSTMNERLGAFFMSNVIAGLMGGEVYVAEALDTPEIIGCAVWFGPGRAMFDSEDQQEHALKPFMAALGSELEAWWIDYFLPAYDAFVDSVLGEGTKLGSWHLQLLGVDPAYHRQGVARLLLETVIKRAPPIPLVVETPAEIDIEIYTKLGFHLMPKGKDIQSAKSTYIGATGDVTALWVLIMD</sequence>
<evidence type="ECO:0000259" key="1">
    <source>
        <dbReference type="PROSITE" id="PS51186"/>
    </source>
</evidence>
<dbReference type="PANTHER" id="PTHR42791:SF1">
    <property type="entry name" value="N-ACETYLTRANSFERASE DOMAIN-CONTAINING PROTEIN"/>
    <property type="match status" value="1"/>
</dbReference>
<dbReference type="Pfam" id="PF13508">
    <property type="entry name" value="Acetyltransf_7"/>
    <property type="match status" value="1"/>
</dbReference>
<dbReference type="CDD" id="cd04301">
    <property type="entry name" value="NAT_SF"/>
    <property type="match status" value="1"/>
</dbReference>
<accession>A0AAW0AM02</accession>
<keyword evidence="3" id="KW-1185">Reference proteome</keyword>
<evidence type="ECO:0000313" key="2">
    <source>
        <dbReference type="EMBL" id="KAK7013815.1"/>
    </source>
</evidence>
<proteinExistence type="predicted"/>
<dbReference type="EMBL" id="JAWWNJ010000058">
    <property type="protein sequence ID" value="KAK7013815.1"/>
    <property type="molecule type" value="Genomic_DNA"/>
</dbReference>
<dbReference type="InterPro" id="IPR000182">
    <property type="entry name" value="GNAT_dom"/>
</dbReference>